<dbReference type="OrthoDB" id="2981936at2759"/>
<evidence type="ECO:0008006" key="3">
    <source>
        <dbReference type="Google" id="ProtNLM"/>
    </source>
</evidence>
<dbReference type="InterPro" id="IPR011333">
    <property type="entry name" value="SKP1/BTB/POZ_sf"/>
</dbReference>
<dbReference type="Proteomes" id="UP000320762">
    <property type="component" value="Unassembled WGS sequence"/>
</dbReference>
<dbReference type="EMBL" id="VDMD01000049">
    <property type="protein sequence ID" value="TRM57334.1"/>
    <property type="molecule type" value="Genomic_DNA"/>
</dbReference>
<comment type="caution">
    <text evidence="1">The sequence shown here is derived from an EMBL/GenBank/DDBJ whole genome shotgun (WGS) entry which is preliminary data.</text>
</comment>
<evidence type="ECO:0000313" key="1">
    <source>
        <dbReference type="EMBL" id="TRM57334.1"/>
    </source>
</evidence>
<protein>
    <recommendedName>
        <fullName evidence="3">BTB domain-containing protein</fullName>
    </recommendedName>
</protein>
<name>A0A550BXQ8_9AGAR</name>
<reference evidence="1 2" key="1">
    <citation type="journal article" date="2019" name="New Phytol.">
        <title>Comparative genomics reveals unique wood-decay strategies and fruiting body development in the Schizophyllaceae.</title>
        <authorList>
            <person name="Almasi E."/>
            <person name="Sahu N."/>
            <person name="Krizsan K."/>
            <person name="Balint B."/>
            <person name="Kovacs G.M."/>
            <person name="Kiss B."/>
            <person name="Cseklye J."/>
            <person name="Drula E."/>
            <person name="Henrissat B."/>
            <person name="Nagy I."/>
            <person name="Chovatia M."/>
            <person name="Adam C."/>
            <person name="LaButti K."/>
            <person name="Lipzen A."/>
            <person name="Riley R."/>
            <person name="Grigoriev I.V."/>
            <person name="Nagy L.G."/>
        </authorList>
    </citation>
    <scope>NUCLEOTIDE SEQUENCE [LARGE SCALE GENOMIC DNA]</scope>
    <source>
        <strain evidence="1 2">NL-1724</strain>
    </source>
</reference>
<proteinExistence type="predicted"/>
<dbReference type="Gene3D" id="3.30.710.10">
    <property type="entry name" value="Potassium Channel Kv1.1, Chain A"/>
    <property type="match status" value="1"/>
</dbReference>
<accession>A0A550BXQ8</accession>
<gene>
    <name evidence="1" type="ORF">BD626DRAFT_465226</name>
</gene>
<evidence type="ECO:0000313" key="2">
    <source>
        <dbReference type="Proteomes" id="UP000320762"/>
    </source>
</evidence>
<sequence length="288" mass="32711">MTDATDALSEAALQEDRQSSDFFSTDGEIIVFRSSDDVLFNIHRRNLQSVTSGPFAEDFEAPACDVVELTEDEETLKILFTFVYPGRYPLLYDLPFETFAQVAEAAEKYKVAPAMGMCQLNIRLSMLYKQHPFEIMQFADRHEYNDLLDLAAPHTLKLRVSDARRKLSLPVFAAWAEYSSTWKEASRLESYDKCFARHSNGYVCSSWKTSVYTVAERMHERGICSPEDVDYAFRFEGLPNCAVPSTGWDSDDAYMPNYCRSQLKKLADAMKEKIAAMAPLSSFLAHPS</sequence>
<dbReference type="AlphaFoldDB" id="A0A550BXQ8"/>
<keyword evidence="2" id="KW-1185">Reference proteome</keyword>
<organism evidence="1 2">
    <name type="scientific">Schizophyllum amplum</name>
    <dbReference type="NCBI Taxonomy" id="97359"/>
    <lineage>
        <taxon>Eukaryota</taxon>
        <taxon>Fungi</taxon>
        <taxon>Dikarya</taxon>
        <taxon>Basidiomycota</taxon>
        <taxon>Agaricomycotina</taxon>
        <taxon>Agaricomycetes</taxon>
        <taxon>Agaricomycetidae</taxon>
        <taxon>Agaricales</taxon>
        <taxon>Schizophyllaceae</taxon>
        <taxon>Schizophyllum</taxon>
    </lineage>
</organism>